<dbReference type="EMBL" id="JBICBM010000036">
    <property type="protein sequence ID" value="MFF9887724.1"/>
    <property type="molecule type" value="Genomic_DNA"/>
</dbReference>
<comment type="caution">
    <text evidence="2">The sequence shown here is derived from an EMBL/GenBank/DDBJ whole genome shotgun (WGS) entry which is preliminary data.</text>
</comment>
<dbReference type="SUPFAM" id="SSF47336">
    <property type="entry name" value="ACP-like"/>
    <property type="match status" value="1"/>
</dbReference>
<dbReference type="Pfam" id="PF00550">
    <property type="entry name" value="PP-binding"/>
    <property type="match status" value="1"/>
</dbReference>
<protein>
    <submittedName>
        <fullName evidence="2">Acyl carrier protein</fullName>
    </submittedName>
</protein>
<reference evidence="2 3" key="1">
    <citation type="submission" date="2024-10" db="EMBL/GenBank/DDBJ databases">
        <title>The Natural Products Discovery Center: Release of the First 8490 Sequenced Strains for Exploring Actinobacteria Biosynthetic Diversity.</title>
        <authorList>
            <person name="Kalkreuter E."/>
            <person name="Kautsar S.A."/>
            <person name="Yang D."/>
            <person name="Bader C.D."/>
            <person name="Teijaro C.N."/>
            <person name="Fluegel L."/>
            <person name="Davis C.M."/>
            <person name="Simpson J.R."/>
            <person name="Lauterbach L."/>
            <person name="Steele A.D."/>
            <person name="Gui C."/>
            <person name="Meng S."/>
            <person name="Li G."/>
            <person name="Viehrig K."/>
            <person name="Ye F."/>
            <person name="Su P."/>
            <person name="Kiefer A.F."/>
            <person name="Nichols A."/>
            <person name="Cepeda A.J."/>
            <person name="Yan W."/>
            <person name="Fan B."/>
            <person name="Jiang Y."/>
            <person name="Adhikari A."/>
            <person name="Zheng C.-J."/>
            <person name="Schuster L."/>
            <person name="Cowan T.M."/>
            <person name="Smanski M.J."/>
            <person name="Chevrette M.G."/>
            <person name="De Carvalho L.P.S."/>
            <person name="Shen B."/>
        </authorList>
    </citation>
    <scope>NUCLEOTIDE SEQUENCE [LARGE SCALE GENOMIC DNA]</scope>
    <source>
        <strain evidence="2 3">NPDC013366</strain>
    </source>
</reference>
<gene>
    <name evidence="2" type="ORF">ACF1HC_40145</name>
</gene>
<name>A0ABW6ZBJ4_9ACTN</name>
<evidence type="ECO:0000313" key="3">
    <source>
        <dbReference type="Proteomes" id="UP001603418"/>
    </source>
</evidence>
<evidence type="ECO:0000313" key="2">
    <source>
        <dbReference type="EMBL" id="MFF9887724.1"/>
    </source>
</evidence>
<dbReference type="PROSITE" id="PS50075">
    <property type="entry name" value="CARRIER"/>
    <property type="match status" value="1"/>
</dbReference>
<dbReference type="Proteomes" id="UP001603418">
    <property type="component" value="Unassembled WGS sequence"/>
</dbReference>
<proteinExistence type="predicted"/>
<feature type="domain" description="Carrier" evidence="1">
    <location>
        <begin position="276"/>
        <end position="356"/>
    </location>
</feature>
<evidence type="ECO:0000259" key="1">
    <source>
        <dbReference type="PROSITE" id="PS50075"/>
    </source>
</evidence>
<sequence>MIPEDVLSGVYADAMDCLQVNLAVLADAAHGPGTHLRLGATIRFSPKWTDPPTVSSTVDERLYEAESLLGLVVTERHHDTDRLLADRRTHYVVADAYTLPWTPYFQQRHMDHSFLVDAGTDEVVVTDAYHNDTQWGAARPTILTLRQDKLRAILSGQRVTSLLVQAGRLWSAAPQPVPADPGIVRRYVAAYRELPDRVEAWDRLTLETWLLARQHLLHAVATGAPEAADPWGRLAQQAFVGGQRLAAGRAEPVELFTALEELLLGHEHARNATASTADSAVRDQVVATIADVLRLPREVVSGAARLADLPQFNSFRLVDVLARLEGATGVVVPGTELTAETLTSVESLTALLARCTEREVFHA</sequence>
<dbReference type="RefSeq" id="WP_051816184.1">
    <property type="nucleotide sequence ID" value="NZ_JBFACJ010000044.1"/>
</dbReference>
<organism evidence="2 3">
    <name type="scientific">Streptomyces eurythermus</name>
    <dbReference type="NCBI Taxonomy" id="42237"/>
    <lineage>
        <taxon>Bacteria</taxon>
        <taxon>Bacillati</taxon>
        <taxon>Actinomycetota</taxon>
        <taxon>Actinomycetes</taxon>
        <taxon>Kitasatosporales</taxon>
        <taxon>Streptomycetaceae</taxon>
        <taxon>Streptomyces</taxon>
    </lineage>
</organism>
<accession>A0ABW6ZBJ4</accession>
<dbReference type="InterPro" id="IPR036736">
    <property type="entry name" value="ACP-like_sf"/>
</dbReference>
<dbReference type="InterPro" id="IPR009081">
    <property type="entry name" value="PP-bd_ACP"/>
</dbReference>
<dbReference type="Gene3D" id="1.10.1200.10">
    <property type="entry name" value="ACP-like"/>
    <property type="match status" value="1"/>
</dbReference>
<keyword evidence="3" id="KW-1185">Reference proteome</keyword>